<dbReference type="Proteomes" id="UP001178507">
    <property type="component" value="Unassembled WGS sequence"/>
</dbReference>
<dbReference type="Gene3D" id="1.10.287.70">
    <property type="match status" value="1"/>
</dbReference>
<dbReference type="PROSITE" id="PS50222">
    <property type="entry name" value="EF_HAND_2"/>
    <property type="match status" value="2"/>
</dbReference>
<evidence type="ECO:0000256" key="2">
    <source>
        <dbReference type="ARBA" id="ARBA00022692"/>
    </source>
</evidence>
<keyword evidence="4 5" id="KW-0472">Membrane</keyword>
<dbReference type="AlphaFoldDB" id="A0AA36N6T5"/>
<accession>A0AA36N6T5</accession>
<comment type="caution">
    <text evidence="7">The sequence shown here is derived from an EMBL/GenBank/DDBJ whole genome shotgun (WGS) entry which is preliminary data.</text>
</comment>
<reference evidence="7" key="1">
    <citation type="submission" date="2023-08" db="EMBL/GenBank/DDBJ databases">
        <authorList>
            <person name="Chen Y."/>
            <person name="Shah S."/>
            <person name="Dougan E. K."/>
            <person name="Thang M."/>
            <person name="Chan C."/>
        </authorList>
    </citation>
    <scope>NUCLEOTIDE SEQUENCE</scope>
</reference>
<dbReference type="InterPro" id="IPR005821">
    <property type="entry name" value="Ion_trans_dom"/>
</dbReference>
<feature type="transmembrane region" description="Helical" evidence="5">
    <location>
        <begin position="344"/>
        <end position="363"/>
    </location>
</feature>
<proteinExistence type="predicted"/>
<evidence type="ECO:0000259" key="6">
    <source>
        <dbReference type="PROSITE" id="PS50222"/>
    </source>
</evidence>
<dbReference type="GO" id="GO:0086010">
    <property type="term" value="P:membrane depolarization during action potential"/>
    <property type="evidence" value="ECO:0007669"/>
    <property type="project" value="TreeGrafter"/>
</dbReference>
<keyword evidence="3 5" id="KW-1133">Transmembrane helix</keyword>
<gene>
    <name evidence="7" type="ORF">EVOR1521_LOCUS17670</name>
</gene>
<comment type="subcellular location">
    <subcellularLocation>
        <location evidence="1">Membrane</location>
        <topology evidence="1">Multi-pass membrane protein</topology>
    </subcellularLocation>
</comment>
<keyword evidence="2 5" id="KW-0812">Transmembrane</keyword>
<evidence type="ECO:0000313" key="8">
    <source>
        <dbReference type="Proteomes" id="UP001178507"/>
    </source>
</evidence>
<dbReference type="Gene3D" id="1.20.120.350">
    <property type="entry name" value="Voltage-gated potassium channels. Chain C"/>
    <property type="match status" value="1"/>
</dbReference>
<feature type="transmembrane region" description="Helical" evidence="5">
    <location>
        <begin position="424"/>
        <end position="446"/>
    </location>
</feature>
<keyword evidence="8" id="KW-1185">Reference proteome</keyword>
<evidence type="ECO:0000313" key="7">
    <source>
        <dbReference type="EMBL" id="CAJ1392620.1"/>
    </source>
</evidence>
<dbReference type="GO" id="GO:0005248">
    <property type="term" value="F:voltage-gated sodium channel activity"/>
    <property type="evidence" value="ECO:0007669"/>
    <property type="project" value="TreeGrafter"/>
</dbReference>
<dbReference type="InterPro" id="IPR011992">
    <property type="entry name" value="EF-hand-dom_pair"/>
</dbReference>
<dbReference type="GO" id="GO:0005509">
    <property type="term" value="F:calcium ion binding"/>
    <property type="evidence" value="ECO:0007669"/>
    <property type="project" value="InterPro"/>
</dbReference>
<dbReference type="GO" id="GO:0001518">
    <property type="term" value="C:voltage-gated sodium channel complex"/>
    <property type="evidence" value="ECO:0007669"/>
    <property type="project" value="TreeGrafter"/>
</dbReference>
<organism evidence="7 8">
    <name type="scientific">Effrenium voratum</name>
    <dbReference type="NCBI Taxonomy" id="2562239"/>
    <lineage>
        <taxon>Eukaryota</taxon>
        <taxon>Sar</taxon>
        <taxon>Alveolata</taxon>
        <taxon>Dinophyceae</taxon>
        <taxon>Suessiales</taxon>
        <taxon>Symbiodiniaceae</taxon>
        <taxon>Effrenium</taxon>
    </lineage>
</organism>
<feature type="transmembrane region" description="Helical" evidence="5">
    <location>
        <begin position="202"/>
        <end position="220"/>
    </location>
</feature>
<evidence type="ECO:0000256" key="5">
    <source>
        <dbReference type="SAM" id="Phobius"/>
    </source>
</evidence>
<dbReference type="Gene3D" id="1.10.238.10">
    <property type="entry name" value="EF-hand"/>
    <property type="match status" value="1"/>
</dbReference>
<evidence type="ECO:0000256" key="4">
    <source>
        <dbReference type="ARBA" id="ARBA00023136"/>
    </source>
</evidence>
<feature type="domain" description="EF-hand" evidence="6">
    <location>
        <begin position="513"/>
        <end position="548"/>
    </location>
</feature>
<evidence type="ECO:0000256" key="1">
    <source>
        <dbReference type="ARBA" id="ARBA00004141"/>
    </source>
</evidence>
<dbReference type="PANTHER" id="PTHR10037:SF293">
    <property type="entry name" value="EF-HAND DOMAIN-CONTAINING PROTEIN"/>
    <property type="match status" value="1"/>
</dbReference>
<dbReference type="CDD" id="cd00051">
    <property type="entry name" value="EFh"/>
    <property type="match status" value="1"/>
</dbReference>
<feature type="domain" description="EF-hand" evidence="6">
    <location>
        <begin position="470"/>
        <end position="505"/>
    </location>
</feature>
<dbReference type="SUPFAM" id="SSF81324">
    <property type="entry name" value="Voltage-gated potassium channels"/>
    <property type="match status" value="1"/>
</dbReference>
<dbReference type="InterPro" id="IPR027359">
    <property type="entry name" value="Volt_channel_dom_sf"/>
</dbReference>
<dbReference type="Pfam" id="PF13499">
    <property type="entry name" value="EF-hand_7"/>
    <property type="match status" value="1"/>
</dbReference>
<dbReference type="PANTHER" id="PTHR10037">
    <property type="entry name" value="VOLTAGE-GATED CATION CHANNEL CALCIUM AND SODIUM"/>
    <property type="match status" value="1"/>
</dbReference>
<dbReference type="SUPFAM" id="SSF47473">
    <property type="entry name" value="EF-hand"/>
    <property type="match status" value="1"/>
</dbReference>
<name>A0AA36N6T5_9DINO</name>
<feature type="transmembrane region" description="Helical" evidence="5">
    <location>
        <begin position="232"/>
        <end position="253"/>
    </location>
</feature>
<dbReference type="InterPro" id="IPR002048">
    <property type="entry name" value="EF_hand_dom"/>
</dbReference>
<evidence type="ECO:0000256" key="3">
    <source>
        <dbReference type="ARBA" id="ARBA00022989"/>
    </source>
</evidence>
<dbReference type="SMART" id="SM00054">
    <property type="entry name" value="EFh"/>
    <property type="match status" value="2"/>
</dbReference>
<dbReference type="InterPro" id="IPR043203">
    <property type="entry name" value="VGCC_Ca_Na"/>
</dbReference>
<protein>
    <recommendedName>
        <fullName evidence="6">EF-hand domain-containing protein</fullName>
    </recommendedName>
</protein>
<dbReference type="GO" id="GO:0070509">
    <property type="term" value="P:calcium ion import"/>
    <property type="evidence" value="ECO:0007669"/>
    <property type="project" value="TreeGrafter"/>
</dbReference>
<dbReference type="GO" id="GO:0008332">
    <property type="term" value="F:low voltage-gated calcium channel activity"/>
    <property type="evidence" value="ECO:0007669"/>
    <property type="project" value="TreeGrafter"/>
</dbReference>
<sequence>MTSMDKDIHVSADWLRQRDSELFAHVDDWLSRLQALLDKTVEGKWALPNGHAKSQPVPPVVDSSDRCKSTVSLDQTLKDSDQKLLELLEDWLCRLQTIFLREHKKVELSSMPSEMDPKKTKDTALQSFHGVRHLQPGNSTVSFGPSLWDEETVESGKRCNDCKSCLDFSAKSGTESSVDMSKFYAWQLCLWPIVHSTMFEGFFGAVIITNSIFIGVQVQLAADAPSAQPSDAVFIIASLYTLLFSGELLLRFLAGGIRVLWGDEWAWILLDVLVVTSSLLEFMLELILRAEASDHSTGPMSTSMRLVRILRVAKITRAIRIVRLVKFIRSLKTLLYCIGRTLRAMAWSAVLLLLIIFLFSLIFTDICTEYIGTPEHDVVTAQFLIHRFGSLDASMHTLYASITGGLTWTEASDMLALVSPLWQLLFEVYIAFCTFAVLNVMTGVFCQSAIESAERDHELILQNVAHEKAKYFRAVRRLFAQLDRDNDGGVTVKEFKSALKDPSLHAVFDALEISAGDAWALFTQLDRDGDSQVNVDEFLEGCMLLKGPARSIDVISIKRDLVKLQEKFDHWVVNHNGHYNGHYNGQS</sequence>
<dbReference type="Pfam" id="PF00520">
    <property type="entry name" value="Ion_trans"/>
    <property type="match status" value="1"/>
</dbReference>
<dbReference type="EMBL" id="CAUJNA010002369">
    <property type="protein sequence ID" value="CAJ1392620.1"/>
    <property type="molecule type" value="Genomic_DNA"/>
</dbReference>